<keyword evidence="2" id="KW-1185">Reference proteome</keyword>
<protein>
    <submittedName>
        <fullName evidence="1">Uncharacterized protein</fullName>
    </submittedName>
</protein>
<proteinExistence type="predicted"/>
<dbReference type="EMBL" id="QTSX02002883">
    <property type="protein sequence ID" value="KAJ9073845.1"/>
    <property type="molecule type" value="Genomic_DNA"/>
</dbReference>
<dbReference type="Proteomes" id="UP001165960">
    <property type="component" value="Unassembled WGS sequence"/>
</dbReference>
<sequence>MNISLFCCLATLVSCAATQGKLKYQLNEHVQAEGSKIGWNLRCAAEKKICLKVKEALHLAARFVENAIILKPIKVLVYFRPFQHIDGTGKIIGTGRPKYLPVQADNLKILYPQALYKQIYKTNNVKFANFDCVINTNATKDFYFPSDYHKKITPTQLSYMDHLIHEMNHGLGFHSKLKGAYEKHIYNTGCHEDVPLSVFDTHTFIKKTNKPFLHYALQSTRTCSTSNEGPPTLDKPQDYEGFDLFHAFSKAIKGNEAFYFKTSQGTRVNLEHSIKDGIKLDHLNKEDYINTKDQIALAKRRKGRGISDMFQRDQEWPTSPYGPETLKVLTTLGYKLNPSPKYENSMQYHYFKFLEAKSNTETPPRGRKKTLGNSRGQGVIKIPSLNPSFPSLGSKGNNHQVESTLKSE</sequence>
<reference evidence="1" key="1">
    <citation type="submission" date="2022-04" db="EMBL/GenBank/DDBJ databases">
        <title>Genome of the entomopathogenic fungus Entomophthora muscae.</title>
        <authorList>
            <person name="Elya C."/>
            <person name="Lovett B.R."/>
            <person name="Lee E."/>
            <person name="Macias A.M."/>
            <person name="Hajek A.E."/>
            <person name="De Bivort B.L."/>
            <person name="Kasson M.T."/>
            <person name="De Fine Licht H.H."/>
            <person name="Stajich J.E."/>
        </authorList>
    </citation>
    <scope>NUCLEOTIDE SEQUENCE</scope>
    <source>
        <strain evidence="1">Berkeley</strain>
    </source>
</reference>
<comment type="caution">
    <text evidence="1">The sequence shown here is derived from an EMBL/GenBank/DDBJ whole genome shotgun (WGS) entry which is preliminary data.</text>
</comment>
<name>A0ACC2THC2_9FUNG</name>
<organism evidence="1 2">
    <name type="scientific">Entomophthora muscae</name>
    <dbReference type="NCBI Taxonomy" id="34485"/>
    <lineage>
        <taxon>Eukaryota</taxon>
        <taxon>Fungi</taxon>
        <taxon>Fungi incertae sedis</taxon>
        <taxon>Zoopagomycota</taxon>
        <taxon>Entomophthoromycotina</taxon>
        <taxon>Entomophthoromycetes</taxon>
        <taxon>Entomophthorales</taxon>
        <taxon>Entomophthoraceae</taxon>
        <taxon>Entomophthora</taxon>
    </lineage>
</organism>
<evidence type="ECO:0000313" key="1">
    <source>
        <dbReference type="EMBL" id="KAJ9073845.1"/>
    </source>
</evidence>
<accession>A0ACC2THC2</accession>
<evidence type="ECO:0000313" key="2">
    <source>
        <dbReference type="Proteomes" id="UP001165960"/>
    </source>
</evidence>
<gene>
    <name evidence="1" type="ORF">DSO57_1012175</name>
</gene>